<evidence type="ECO:0000259" key="4">
    <source>
        <dbReference type="PROSITE" id="PS01124"/>
    </source>
</evidence>
<gene>
    <name evidence="5" type="ORF">QF118_12715</name>
</gene>
<feature type="domain" description="HTH araC/xylS-type" evidence="4">
    <location>
        <begin position="178"/>
        <end position="276"/>
    </location>
</feature>
<evidence type="ECO:0000313" key="5">
    <source>
        <dbReference type="EMBL" id="WGW02797.1"/>
    </source>
</evidence>
<keyword evidence="3" id="KW-0804">Transcription</keyword>
<dbReference type="EMBL" id="CP124616">
    <property type="protein sequence ID" value="WGW02797.1"/>
    <property type="molecule type" value="Genomic_DNA"/>
</dbReference>
<organism evidence="5 6">
    <name type="scientific">Tropicibacter oceani</name>
    <dbReference type="NCBI Taxonomy" id="3058420"/>
    <lineage>
        <taxon>Bacteria</taxon>
        <taxon>Pseudomonadati</taxon>
        <taxon>Pseudomonadota</taxon>
        <taxon>Alphaproteobacteria</taxon>
        <taxon>Rhodobacterales</taxon>
        <taxon>Roseobacteraceae</taxon>
        <taxon>Tropicibacter</taxon>
    </lineage>
</organism>
<protein>
    <submittedName>
        <fullName evidence="5">AraC family transcriptional regulator</fullName>
    </submittedName>
</protein>
<accession>A0ABY8QDU8</accession>
<dbReference type="PROSITE" id="PS01124">
    <property type="entry name" value="HTH_ARAC_FAMILY_2"/>
    <property type="match status" value="1"/>
</dbReference>
<name>A0ABY8QDU8_9RHOB</name>
<evidence type="ECO:0000256" key="3">
    <source>
        <dbReference type="ARBA" id="ARBA00023163"/>
    </source>
</evidence>
<dbReference type="RefSeq" id="WP_282299427.1">
    <property type="nucleotide sequence ID" value="NZ_CP124616.1"/>
</dbReference>
<evidence type="ECO:0000256" key="2">
    <source>
        <dbReference type="ARBA" id="ARBA00023125"/>
    </source>
</evidence>
<sequence>MSTVPTFLRKAMPPPPAPKGPISCGSFGLAAQGAPWKYTLHHDRAENFLLWITRGQGRVTINGIRRGVSMHSALYLPAGTLMSIDLPNTAQALYLESPAGLTGTLPKEPLLLRVRDSLAQAELTGAIDTMQRELAQRRPFLDDAIAAHVSLVGVWLNRQLRAGSADAPKEKAAERLTRRFAQMVTRDYRTPMLMADYAEALDVTPTHLTRVCRQCSGRTAADILTERKLHAARIALERPKPTVQQVARDLGFASPAYFTRFMQNHTGLSPSALRNRTKARA</sequence>
<proteinExistence type="predicted"/>
<evidence type="ECO:0000256" key="1">
    <source>
        <dbReference type="ARBA" id="ARBA00023015"/>
    </source>
</evidence>
<dbReference type="SUPFAM" id="SSF46689">
    <property type="entry name" value="Homeodomain-like"/>
    <property type="match status" value="1"/>
</dbReference>
<dbReference type="Gene3D" id="1.10.10.60">
    <property type="entry name" value="Homeodomain-like"/>
    <property type="match status" value="1"/>
</dbReference>
<evidence type="ECO:0000313" key="6">
    <source>
        <dbReference type="Proteomes" id="UP001241605"/>
    </source>
</evidence>
<keyword evidence="6" id="KW-1185">Reference proteome</keyword>
<dbReference type="PANTHER" id="PTHR43280:SF32">
    <property type="entry name" value="TRANSCRIPTIONAL REGULATORY PROTEIN"/>
    <property type="match status" value="1"/>
</dbReference>
<dbReference type="InterPro" id="IPR018060">
    <property type="entry name" value="HTH_AraC"/>
</dbReference>
<dbReference type="InterPro" id="IPR009057">
    <property type="entry name" value="Homeodomain-like_sf"/>
</dbReference>
<keyword evidence="2" id="KW-0238">DNA-binding</keyword>
<reference evidence="5 6" key="1">
    <citation type="submission" date="2023-05" db="EMBL/GenBank/DDBJ databases">
        <title>YMD87, complete Genome.</title>
        <authorList>
            <person name="Zhang J."/>
            <person name="Xu X."/>
        </authorList>
    </citation>
    <scope>NUCLEOTIDE SEQUENCE [LARGE SCALE GENOMIC DNA]</scope>
    <source>
        <strain evidence="5 6">YMD87</strain>
    </source>
</reference>
<dbReference type="Pfam" id="PF12833">
    <property type="entry name" value="HTH_18"/>
    <property type="match status" value="1"/>
</dbReference>
<dbReference type="Proteomes" id="UP001241605">
    <property type="component" value="Chromosome"/>
</dbReference>
<dbReference type="SMART" id="SM00342">
    <property type="entry name" value="HTH_ARAC"/>
    <property type="match status" value="1"/>
</dbReference>
<dbReference type="PANTHER" id="PTHR43280">
    <property type="entry name" value="ARAC-FAMILY TRANSCRIPTIONAL REGULATOR"/>
    <property type="match status" value="1"/>
</dbReference>
<keyword evidence="1" id="KW-0805">Transcription regulation</keyword>